<protein>
    <submittedName>
        <fullName evidence="1">Uncharacterized protein</fullName>
    </submittedName>
</protein>
<accession>A0A1Y2DGF8</accession>
<reference evidence="1 2" key="1">
    <citation type="submission" date="2016-08" db="EMBL/GenBank/DDBJ databases">
        <title>A Parts List for Fungal Cellulosomes Revealed by Comparative Genomics.</title>
        <authorList>
            <consortium name="DOE Joint Genome Institute"/>
            <person name="Haitjema C.H."/>
            <person name="Gilmore S.P."/>
            <person name="Henske J.K."/>
            <person name="Solomon K.V."/>
            <person name="De Groot R."/>
            <person name="Kuo A."/>
            <person name="Mondo S.J."/>
            <person name="Salamov A.A."/>
            <person name="Labutti K."/>
            <person name="Zhao Z."/>
            <person name="Chiniquy J."/>
            <person name="Barry K."/>
            <person name="Brewer H.M."/>
            <person name="Purvine S.O."/>
            <person name="Wright A.T."/>
            <person name="Boxma B."/>
            <person name="Van Alen T."/>
            <person name="Hackstein J.H."/>
            <person name="Baker S.E."/>
            <person name="Grigoriev I.V."/>
            <person name="O'Malley M.A."/>
        </authorList>
    </citation>
    <scope>NUCLEOTIDE SEQUENCE [LARGE SCALE GENOMIC DNA]</scope>
    <source>
        <strain evidence="1 2">G1</strain>
    </source>
</reference>
<dbReference type="Proteomes" id="UP000193920">
    <property type="component" value="Unassembled WGS sequence"/>
</dbReference>
<gene>
    <name evidence="1" type="ORF">LY90DRAFT_506314</name>
</gene>
<sequence length="118" mass="14327">MKFRIIHLNFNPILVGNSKLLDDKLNSAHTFKISDHYDNSDSCLESKIYNEFQKKKKSKKKNKEKLNSKSFAYLKTEYYQNFEKKVKDVIKLRFNDFHEYNILDIIYMIIKHDLHEYI</sequence>
<name>A0A1Y2DGF8_9FUNG</name>
<evidence type="ECO:0000313" key="2">
    <source>
        <dbReference type="Proteomes" id="UP000193920"/>
    </source>
</evidence>
<keyword evidence="2" id="KW-1185">Reference proteome</keyword>
<dbReference type="AlphaFoldDB" id="A0A1Y2DGF8"/>
<proteinExistence type="predicted"/>
<dbReference type="EMBL" id="MCOG01000067">
    <property type="protein sequence ID" value="ORY58319.1"/>
    <property type="molecule type" value="Genomic_DNA"/>
</dbReference>
<organism evidence="1 2">
    <name type="scientific">Neocallimastix californiae</name>
    <dbReference type="NCBI Taxonomy" id="1754190"/>
    <lineage>
        <taxon>Eukaryota</taxon>
        <taxon>Fungi</taxon>
        <taxon>Fungi incertae sedis</taxon>
        <taxon>Chytridiomycota</taxon>
        <taxon>Chytridiomycota incertae sedis</taxon>
        <taxon>Neocallimastigomycetes</taxon>
        <taxon>Neocallimastigales</taxon>
        <taxon>Neocallimastigaceae</taxon>
        <taxon>Neocallimastix</taxon>
    </lineage>
</organism>
<evidence type="ECO:0000313" key="1">
    <source>
        <dbReference type="EMBL" id="ORY58319.1"/>
    </source>
</evidence>
<comment type="caution">
    <text evidence="1">The sequence shown here is derived from an EMBL/GenBank/DDBJ whole genome shotgun (WGS) entry which is preliminary data.</text>
</comment>